<dbReference type="AlphaFoldDB" id="A0A518D3Q7"/>
<organism evidence="2 3">
    <name type="scientific">Rohdeia mirabilis</name>
    <dbReference type="NCBI Taxonomy" id="2528008"/>
    <lineage>
        <taxon>Bacteria</taxon>
        <taxon>Pseudomonadati</taxon>
        <taxon>Planctomycetota</taxon>
        <taxon>Planctomycetia</taxon>
        <taxon>Planctomycetia incertae sedis</taxon>
        <taxon>Rohdeia</taxon>
    </lineage>
</organism>
<dbReference type="InterPro" id="IPR003607">
    <property type="entry name" value="HD/PDEase_dom"/>
</dbReference>
<proteinExistence type="predicted"/>
<dbReference type="PANTHER" id="PTHR46246">
    <property type="entry name" value="GUANOSINE-3',5'-BIS(DIPHOSPHATE) 3'-PYROPHOSPHOHYDROLASE MESH1"/>
    <property type="match status" value="1"/>
</dbReference>
<dbReference type="GO" id="GO:0008893">
    <property type="term" value="F:guanosine-3',5'-bis(diphosphate) 3'-diphosphatase activity"/>
    <property type="evidence" value="ECO:0007669"/>
    <property type="project" value="TreeGrafter"/>
</dbReference>
<evidence type="ECO:0000313" key="2">
    <source>
        <dbReference type="EMBL" id="QDU86084.1"/>
    </source>
</evidence>
<dbReference type="SUPFAM" id="SSF109604">
    <property type="entry name" value="HD-domain/PDEase-like"/>
    <property type="match status" value="1"/>
</dbReference>
<dbReference type="Pfam" id="PF13328">
    <property type="entry name" value="HD_4"/>
    <property type="match status" value="1"/>
</dbReference>
<keyword evidence="2" id="KW-0378">Hydrolase</keyword>
<dbReference type="OrthoDB" id="272476at2"/>
<feature type="domain" description="HD/PDEase" evidence="1">
    <location>
        <begin position="25"/>
        <end position="132"/>
    </location>
</feature>
<name>A0A518D3Q7_9BACT</name>
<evidence type="ECO:0000313" key="3">
    <source>
        <dbReference type="Proteomes" id="UP000319342"/>
    </source>
</evidence>
<dbReference type="RefSeq" id="WP_145190670.1">
    <property type="nucleotide sequence ID" value="NZ_CP036290.1"/>
</dbReference>
<protein>
    <submittedName>
        <fullName evidence="2">Bifunctional (P)ppGpp synthase/hydrolase relA</fullName>
    </submittedName>
</protein>
<dbReference type="SMART" id="SM00471">
    <property type="entry name" value="HDc"/>
    <property type="match status" value="1"/>
</dbReference>
<dbReference type="Gene3D" id="1.10.3210.10">
    <property type="entry name" value="Hypothetical protein af1432"/>
    <property type="match status" value="1"/>
</dbReference>
<dbReference type="EMBL" id="CP036290">
    <property type="protein sequence ID" value="QDU86084.1"/>
    <property type="molecule type" value="Genomic_DNA"/>
</dbReference>
<dbReference type="PANTHER" id="PTHR46246:SF1">
    <property type="entry name" value="GUANOSINE-3',5'-BIS(DIPHOSPHATE) 3'-PYROPHOSPHOHYDROLASE MESH1"/>
    <property type="match status" value="1"/>
</dbReference>
<dbReference type="Proteomes" id="UP000319342">
    <property type="component" value="Chromosome"/>
</dbReference>
<reference evidence="2 3" key="1">
    <citation type="submission" date="2019-02" db="EMBL/GenBank/DDBJ databases">
        <title>Deep-cultivation of Planctomycetes and their phenomic and genomic characterization uncovers novel biology.</title>
        <authorList>
            <person name="Wiegand S."/>
            <person name="Jogler M."/>
            <person name="Boedeker C."/>
            <person name="Pinto D."/>
            <person name="Vollmers J."/>
            <person name="Rivas-Marin E."/>
            <person name="Kohn T."/>
            <person name="Peeters S.H."/>
            <person name="Heuer A."/>
            <person name="Rast P."/>
            <person name="Oberbeckmann S."/>
            <person name="Bunk B."/>
            <person name="Jeske O."/>
            <person name="Meyerdierks A."/>
            <person name="Storesund J.E."/>
            <person name="Kallscheuer N."/>
            <person name="Luecker S."/>
            <person name="Lage O.M."/>
            <person name="Pohl T."/>
            <person name="Merkel B.J."/>
            <person name="Hornburger P."/>
            <person name="Mueller R.-W."/>
            <person name="Bruemmer F."/>
            <person name="Labrenz M."/>
            <person name="Spormann A.M."/>
            <person name="Op den Camp H."/>
            <person name="Overmann J."/>
            <person name="Amann R."/>
            <person name="Jetten M.S.M."/>
            <person name="Mascher T."/>
            <person name="Medema M.H."/>
            <person name="Devos D.P."/>
            <person name="Kaster A.-K."/>
            <person name="Ovreas L."/>
            <person name="Rohde M."/>
            <person name="Galperin M.Y."/>
            <person name="Jogler C."/>
        </authorList>
    </citation>
    <scope>NUCLEOTIDE SEQUENCE [LARGE SCALE GENOMIC DNA]</scope>
    <source>
        <strain evidence="2 3">Pla163</strain>
    </source>
</reference>
<dbReference type="InterPro" id="IPR052194">
    <property type="entry name" value="MESH1"/>
</dbReference>
<keyword evidence="3" id="KW-1185">Reference proteome</keyword>
<evidence type="ECO:0000259" key="1">
    <source>
        <dbReference type="SMART" id="SM00471"/>
    </source>
</evidence>
<accession>A0A518D3Q7</accession>
<gene>
    <name evidence="2" type="primary">relA</name>
    <name evidence="2" type="ORF">Pla163_32330</name>
</gene>
<sequence length="188" mass="20371">MYSHAVERALAVAIEAHAPHRRKGNNDPYVVHPVHMALLLAQLGADEVTVQAALLHDVAEDADDWDLPGLARAFGDDVASVVAELTEDKRQSWEVRKRTALEHVPHLSERGAAVKSADVLHNLSSLAAHLESMGDTNAAWQPFSGGKERTLTQHRAMVAALSARTNERLADALRTTLGRILAVCGETL</sequence>